<accession>A0A1B6DCF5</accession>
<dbReference type="EMBL" id="GEDC01013934">
    <property type="protein sequence ID" value="JAS23364.1"/>
    <property type="molecule type" value="Transcribed_RNA"/>
</dbReference>
<reference evidence="3" key="1">
    <citation type="submission" date="2015-12" db="EMBL/GenBank/DDBJ databases">
        <title>De novo transcriptome assembly of four potential Pierce s Disease insect vectors from Arizona vineyards.</title>
        <authorList>
            <person name="Tassone E.E."/>
        </authorList>
    </citation>
    <scope>NUCLEOTIDE SEQUENCE</scope>
</reference>
<feature type="chain" id="PRO_5008581278" description="Secreted protein" evidence="2">
    <location>
        <begin position="26"/>
        <end position="198"/>
    </location>
</feature>
<evidence type="ECO:0000313" key="3">
    <source>
        <dbReference type="EMBL" id="JAS23364.1"/>
    </source>
</evidence>
<evidence type="ECO:0000256" key="1">
    <source>
        <dbReference type="SAM" id="MobiDB-lite"/>
    </source>
</evidence>
<feature type="non-terminal residue" evidence="3">
    <location>
        <position position="1"/>
    </location>
</feature>
<feature type="compositionally biased region" description="Acidic residues" evidence="1">
    <location>
        <begin position="165"/>
        <end position="190"/>
    </location>
</feature>
<sequence>VLTIIKMATLWTLAPLLALLVFASGSPLYETGFSLDGGDYQDHWDGGHSEDHGSWGGQDHYGRSSRDVLSGGDHSYNGYDEGGASQDDGGASEETSDDEAIREVFNYNGFDDSQDGGYSEDESYGGFDGGYSEDESAREGNDYQTGFDGSQYGDESFDEGLSQGMDDEFDGYDSEEGDGYFGSDNEEEDYGGSYFDKK</sequence>
<feature type="compositionally biased region" description="Acidic residues" evidence="1">
    <location>
        <begin position="90"/>
        <end position="100"/>
    </location>
</feature>
<organism evidence="3">
    <name type="scientific">Clastoptera arizonana</name>
    <name type="common">Arizona spittle bug</name>
    <dbReference type="NCBI Taxonomy" id="38151"/>
    <lineage>
        <taxon>Eukaryota</taxon>
        <taxon>Metazoa</taxon>
        <taxon>Ecdysozoa</taxon>
        <taxon>Arthropoda</taxon>
        <taxon>Hexapoda</taxon>
        <taxon>Insecta</taxon>
        <taxon>Pterygota</taxon>
        <taxon>Neoptera</taxon>
        <taxon>Paraneoptera</taxon>
        <taxon>Hemiptera</taxon>
        <taxon>Auchenorrhyncha</taxon>
        <taxon>Cercopoidea</taxon>
        <taxon>Clastopteridae</taxon>
        <taxon>Clastoptera</taxon>
    </lineage>
</organism>
<proteinExistence type="predicted"/>
<keyword evidence="2" id="KW-0732">Signal</keyword>
<feature type="compositionally biased region" description="Acidic residues" evidence="1">
    <location>
        <begin position="112"/>
        <end position="123"/>
    </location>
</feature>
<evidence type="ECO:0008006" key="4">
    <source>
        <dbReference type="Google" id="ProtNLM"/>
    </source>
</evidence>
<gene>
    <name evidence="3" type="ORF">g.34472</name>
</gene>
<name>A0A1B6DCF5_9HEMI</name>
<dbReference type="AlphaFoldDB" id="A0A1B6DCF5"/>
<protein>
    <recommendedName>
        <fullName evidence="4">Secreted protein</fullName>
    </recommendedName>
</protein>
<feature type="signal peptide" evidence="2">
    <location>
        <begin position="1"/>
        <end position="25"/>
    </location>
</feature>
<feature type="region of interest" description="Disordered" evidence="1">
    <location>
        <begin position="49"/>
        <end position="198"/>
    </location>
</feature>
<evidence type="ECO:0000256" key="2">
    <source>
        <dbReference type="SAM" id="SignalP"/>
    </source>
</evidence>